<evidence type="ECO:0000256" key="5">
    <source>
        <dbReference type="ARBA" id="ARBA00023136"/>
    </source>
</evidence>
<evidence type="ECO:0000259" key="9">
    <source>
        <dbReference type="Pfam" id="PF25917"/>
    </source>
</evidence>
<dbReference type="SUPFAM" id="SSF111369">
    <property type="entry name" value="HlyD-like secretion proteins"/>
    <property type="match status" value="1"/>
</dbReference>
<dbReference type="NCBIfam" id="NF008589">
    <property type="entry name" value="PRK11556.1"/>
    <property type="match status" value="1"/>
</dbReference>
<comment type="caution">
    <text evidence="12">The sequence shown here is derived from an EMBL/GenBank/DDBJ whole genome shotgun (WGS) entry which is preliminary data.</text>
</comment>
<comment type="subcellular location">
    <subcellularLocation>
        <location evidence="1">Cell membrane</location>
    </subcellularLocation>
</comment>
<dbReference type="EMBL" id="JACOGF010000001">
    <property type="protein sequence ID" value="MBC3915867.1"/>
    <property type="molecule type" value="Genomic_DNA"/>
</dbReference>
<dbReference type="Pfam" id="PF25944">
    <property type="entry name" value="Beta-barrel_RND"/>
    <property type="match status" value="1"/>
</dbReference>
<organism evidence="12 13">
    <name type="scientific">Undibacterium hunanense</name>
    <dbReference type="NCBI Taxonomy" id="2762292"/>
    <lineage>
        <taxon>Bacteria</taxon>
        <taxon>Pseudomonadati</taxon>
        <taxon>Pseudomonadota</taxon>
        <taxon>Betaproteobacteria</taxon>
        <taxon>Burkholderiales</taxon>
        <taxon>Oxalobacteraceae</taxon>
        <taxon>Undibacterium</taxon>
    </lineage>
</organism>
<dbReference type="InterPro" id="IPR006143">
    <property type="entry name" value="RND_pump_MFP"/>
</dbReference>
<keyword evidence="7" id="KW-0812">Transmembrane</keyword>
<dbReference type="InterPro" id="IPR058625">
    <property type="entry name" value="MdtA-like_BSH"/>
</dbReference>
<dbReference type="PANTHER" id="PTHR30469">
    <property type="entry name" value="MULTIDRUG RESISTANCE PROTEIN MDTA"/>
    <property type="match status" value="1"/>
</dbReference>
<feature type="region of interest" description="Disordered" evidence="6">
    <location>
        <begin position="417"/>
        <end position="485"/>
    </location>
</feature>
<keyword evidence="7" id="KW-1133">Transmembrane helix</keyword>
<keyword evidence="4" id="KW-0997">Cell inner membrane</keyword>
<dbReference type="InterPro" id="IPR058637">
    <property type="entry name" value="YknX-like_C"/>
</dbReference>
<evidence type="ECO:0000256" key="7">
    <source>
        <dbReference type="SAM" id="Phobius"/>
    </source>
</evidence>
<dbReference type="InterPro" id="IPR058626">
    <property type="entry name" value="MdtA-like_b-barrel"/>
</dbReference>
<accession>A0ABR6ZJ16</accession>
<dbReference type="NCBIfam" id="TIGR01730">
    <property type="entry name" value="RND_mfp"/>
    <property type="match status" value="1"/>
</dbReference>
<dbReference type="PANTHER" id="PTHR30469:SF12">
    <property type="entry name" value="MULTIDRUG RESISTANCE PROTEIN MDTA"/>
    <property type="match status" value="1"/>
</dbReference>
<protein>
    <submittedName>
        <fullName evidence="12">MdtA/MuxA family multidrug efflux RND transporter periplasmic adaptor subunit</fullName>
    </submittedName>
</protein>
<evidence type="ECO:0000256" key="6">
    <source>
        <dbReference type="SAM" id="MobiDB-lite"/>
    </source>
</evidence>
<feature type="domain" description="Multidrug resistance protein MdtA-like beta-barrel" evidence="10">
    <location>
        <begin position="257"/>
        <end position="341"/>
    </location>
</feature>
<evidence type="ECO:0000256" key="2">
    <source>
        <dbReference type="ARBA" id="ARBA00009477"/>
    </source>
</evidence>
<evidence type="ECO:0000259" key="11">
    <source>
        <dbReference type="Pfam" id="PF25989"/>
    </source>
</evidence>
<evidence type="ECO:0000256" key="1">
    <source>
        <dbReference type="ARBA" id="ARBA00004236"/>
    </source>
</evidence>
<evidence type="ECO:0000256" key="3">
    <source>
        <dbReference type="ARBA" id="ARBA00022475"/>
    </source>
</evidence>
<evidence type="ECO:0000259" key="10">
    <source>
        <dbReference type="Pfam" id="PF25944"/>
    </source>
</evidence>
<dbReference type="Gene3D" id="2.40.50.100">
    <property type="match status" value="1"/>
</dbReference>
<evidence type="ECO:0000313" key="12">
    <source>
        <dbReference type="EMBL" id="MBC3915867.1"/>
    </source>
</evidence>
<dbReference type="Gene3D" id="1.10.287.470">
    <property type="entry name" value="Helix hairpin bin"/>
    <property type="match status" value="1"/>
</dbReference>
<evidence type="ECO:0000259" key="8">
    <source>
        <dbReference type="Pfam" id="PF25876"/>
    </source>
</evidence>
<dbReference type="Gene3D" id="2.40.30.170">
    <property type="match status" value="1"/>
</dbReference>
<reference evidence="12 13" key="1">
    <citation type="submission" date="2020-08" db="EMBL/GenBank/DDBJ databases">
        <title>Novel species isolated from subtropical streams in China.</title>
        <authorList>
            <person name="Lu H."/>
        </authorList>
    </citation>
    <scope>NUCLEOTIDE SEQUENCE [LARGE SCALE GENOMIC DNA]</scope>
    <source>
        <strain evidence="12 13">CY18W</strain>
    </source>
</reference>
<name>A0ABR6ZJ16_9BURK</name>
<feature type="domain" description="Multidrug resistance protein MdtA-like alpha-helical hairpin" evidence="8">
    <location>
        <begin position="151"/>
        <end position="220"/>
    </location>
</feature>
<sequence>MNNKLTDLLTQPVQPQPARVLHYQAGRSRPRLLVLLLTVAVIGAGGIWWWKSRQDTNGDAASASAKPPAGNAGGRRFGGANAIQPVSIQTIRKQDIKVMVNAIGSVAASNTATVRAQVNGVLQRLNFVEGQQVSAGQLLAQIDPRAYEATLGQAEGALARDKAQLDNANIDLARYRDLLAKDAVPKQQLDTQQALVHQLEGTVKVDQAAVASAKLQLSYTRVLAPTAGRVGLKQVDIGNIVQTSDTNGIVIINQTRPITLVFAVPSANVPLITARLRSNTAMTVNAWDRGGKRLLATGRVATVDNAIDTTTDTIKVKAVFANADDALFPNQAVSVTLQMDTLTDVLAVPPSAVLRGAQGFYLYVVNADNTVSTRIITPGTVDGDWMAIEGPLKVGEKVVIDGVDRLREGAKVEVIASDPKQRAGANAPAGGKRGRNKDKDKGPDSSASGQASAASTAAPASATSVTSAASPASAPQSASSAAASK</sequence>
<dbReference type="Pfam" id="PF25917">
    <property type="entry name" value="BSH_RND"/>
    <property type="match status" value="1"/>
</dbReference>
<feature type="domain" description="Multidrug resistance protein MdtA-like barrel-sandwich hybrid" evidence="9">
    <location>
        <begin position="110"/>
        <end position="252"/>
    </location>
</feature>
<comment type="similarity">
    <text evidence="2">Belongs to the membrane fusion protein (MFP) (TC 8.A.1) family.</text>
</comment>
<dbReference type="InterPro" id="IPR058624">
    <property type="entry name" value="MdtA-like_HH"/>
</dbReference>
<feature type="compositionally biased region" description="Low complexity" evidence="6">
    <location>
        <begin position="445"/>
        <end position="485"/>
    </location>
</feature>
<feature type="region of interest" description="Disordered" evidence="6">
    <location>
        <begin position="58"/>
        <end position="78"/>
    </location>
</feature>
<gene>
    <name evidence="12" type="ORF">H8L32_00085</name>
</gene>
<dbReference type="Gene3D" id="2.40.420.20">
    <property type="match status" value="1"/>
</dbReference>
<keyword evidence="5 7" id="KW-0472">Membrane</keyword>
<evidence type="ECO:0000256" key="4">
    <source>
        <dbReference type="ARBA" id="ARBA00022519"/>
    </source>
</evidence>
<evidence type="ECO:0000313" key="13">
    <source>
        <dbReference type="Proteomes" id="UP000650424"/>
    </source>
</evidence>
<keyword evidence="13" id="KW-1185">Reference proteome</keyword>
<feature type="transmembrane region" description="Helical" evidence="7">
    <location>
        <begin position="32"/>
        <end position="50"/>
    </location>
</feature>
<dbReference type="Proteomes" id="UP000650424">
    <property type="component" value="Unassembled WGS sequence"/>
</dbReference>
<dbReference type="Pfam" id="PF25876">
    <property type="entry name" value="HH_MFP_RND"/>
    <property type="match status" value="1"/>
</dbReference>
<feature type="domain" description="YknX-like C-terminal permuted SH3-like" evidence="11">
    <location>
        <begin position="345"/>
        <end position="414"/>
    </location>
</feature>
<dbReference type="RefSeq" id="WP_186945139.1">
    <property type="nucleotide sequence ID" value="NZ_JACOGF010000001.1"/>
</dbReference>
<proteinExistence type="inferred from homology"/>
<keyword evidence="3" id="KW-1003">Cell membrane</keyword>
<dbReference type="Pfam" id="PF25989">
    <property type="entry name" value="YknX_C"/>
    <property type="match status" value="1"/>
</dbReference>